<evidence type="ECO:0000259" key="1">
    <source>
        <dbReference type="Pfam" id="PF08742"/>
    </source>
</evidence>
<organism evidence="2 3">
    <name type="scientific">Dreissena polymorpha</name>
    <name type="common">Zebra mussel</name>
    <name type="synonym">Mytilus polymorpha</name>
    <dbReference type="NCBI Taxonomy" id="45954"/>
    <lineage>
        <taxon>Eukaryota</taxon>
        <taxon>Metazoa</taxon>
        <taxon>Spiralia</taxon>
        <taxon>Lophotrochozoa</taxon>
        <taxon>Mollusca</taxon>
        <taxon>Bivalvia</taxon>
        <taxon>Autobranchia</taxon>
        <taxon>Heteroconchia</taxon>
        <taxon>Euheterodonta</taxon>
        <taxon>Imparidentia</taxon>
        <taxon>Neoheterodontei</taxon>
        <taxon>Myida</taxon>
        <taxon>Dreissenoidea</taxon>
        <taxon>Dreissenidae</taxon>
        <taxon>Dreissena</taxon>
    </lineage>
</organism>
<dbReference type="AlphaFoldDB" id="A0A9D4HPW4"/>
<dbReference type="Proteomes" id="UP000828390">
    <property type="component" value="Unassembled WGS sequence"/>
</dbReference>
<reference evidence="2" key="1">
    <citation type="journal article" date="2019" name="bioRxiv">
        <title>The Genome of the Zebra Mussel, Dreissena polymorpha: A Resource for Invasive Species Research.</title>
        <authorList>
            <person name="McCartney M.A."/>
            <person name="Auch B."/>
            <person name="Kono T."/>
            <person name="Mallez S."/>
            <person name="Zhang Y."/>
            <person name="Obille A."/>
            <person name="Becker A."/>
            <person name="Abrahante J.E."/>
            <person name="Garbe J."/>
            <person name="Badalamenti J.P."/>
            <person name="Herman A."/>
            <person name="Mangelson H."/>
            <person name="Liachko I."/>
            <person name="Sullivan S."/>
            <person name="Sone E.D."/>
            <person name="Koren S."/>
            <person name="Silverstein K.A.T."/>
            <person name="Beckman K.B."/>
            <person name="Gohl D.M."/>
        </authorList>
    </citation>
    <scope>NUCLEOTIDE SEQUENCE</scope>
    <source>
        <strain evidence="2">Duluth1</strain>
        <tissue evidence="2">Whole animal</tissue>
    </source>
</reference>
<dbReference type="InterPro" id="IPR014853">
    <property type="entry name" value="VWF/SSPO/ZAN-like_Cys-rich_dom"/>
</dbReference>
<evidence type="ECO:0000313" key="2">
    <source>
        <dbReference type="EMBL" id="KAH3728622.1"/>
    </source>
</evidence>
<name>A0A9D4HPW4_DREPO</name>
<gene>
    <name evidence="2" type="ORF">DPMN_054581</name>
</gene>
<feature type="domain" description="VWF/SSPO/Zonadhesin-like cysteine-rich" evidence="1">
    <location>
        <begin position="181"/>
        <end position="247"/>
    </location>
</feature>
<keyword evidence="3" id="KW-1185">Reference proteome</keyword>
<dbReference type="EMBL" id="JAIWYP010000012">
    <property type="protein sequence ID" value="KAH3728622.1"/>
    <property type="molecule type" value="Genomic_DNA"/>
</dbReference>
<dbReference type="Pfam" id="PF08742">
    <property type="entry name" value="C8"/>
    <property type="match status" value="1"/>
</dbReference>
<reference evidence="2" key="2">
    <citation type="submission" date="2020-11" db="EMBL/GenBank/DDBJ databases">
        <authorList>
            <person name="McCartney M.A."/>
            <person name="Auch B."/>
            <person name="Kono T."/>
            <person name="Mallez S."/>
            <person name="Becker A."/>
            <person name="Gohl D.M."/>
            <person name="Silverstein K.A.T."/>
            <person name="Koren S."/>
            <person name="Bechman K.B."/>
            <person name="Herman A."/>
            <person name="Abrahante J.E."/>
            <person name="Garbe J."/>
        </authorList>
    </citation>
    <scope>NUCLEOTIDE SEQUENCE</scope>
    <source>
        <strain evidence="2">Duluth1</strain>
        <tissue evidence="2">Whole animal</tissue>
    </source>
</reference>
<proteinExistence type="predicted"/>
<comment type="caution">
    <text evidence="2">The sequence shown here is derived from an EMBL/GenBank/DDBJ whole genome shotgun (WGS) entry which is preliminary data.</text>
</comment>
<sequence length="249" mass="27468">MAVCADFVREKAAELLDDCVFDACEDVVNDRDPSRLRRGSFCHGHHTSRLFELDNGKPCHMTVFIKNKITSKGTASVAKEMYIYLFGSEIVIRSDENKKVRINDEDISLAEEIDMHGFTVMDDGKYVVVKNNFCGLSAGYDGAGKGFVSLPAVFGLDPTVPPDPDAEQCARAVTEKASTECEVIRKPDGPLGECVKKLANETTQALFDENVREREADDIVCASAALLAELCNQNGEMPEWRTETFCPGR</sequence>
<protein>
    <recommendedName>
        <fullName evidence="1">VWF/SSPO/Zonadhesin-like cysteine-rich domain-containing protein</fullName>
    </recommendedName>
</protein>
<accession>A0A9D4HPW4</accession>
<evidence type="ECO:0000313" key="3">
    <source>
        <dbReference type="Proteomes" id="UP000828390"/>
    </source>
</evidence>